<dbReference type="InterPro" id="IPR032675">
    <property type="entry name" value="LRR_dom_sf"/>
</dbReference>
<dbReference type="AlphaFoldDB" id="A0A1B6PTH1"/>
<keyword evidence="3" id="KW-0677">Repeat</keyword>
<dbReference type="PANTHER" id="PTHR23155:SF1116">
    <property type="entry name" value="OS12G0273300 PROTEIN"/>
    <property type="match status" value="1"/>
</dbReference>
<evidence type="ECO:0000256" key="1">
    <source>
        <dbReference type="ARBA" id="ARBA00008894"/>
    </source>
</evidence>
<protein>
    <recommendedName>
        <fullName evidence="13">AAA+ ATPase domain-containing protein</fullName>
    </recommendedName>
</protein>
<dbReference type="Pfam" id="PF23559">
    <property type="entry name" value="WHD_DRP"/>
    <property type="match status" value="1"/>
</dbReference>
<keyword evidence="2" id="KW-0433">Leucine-rich repeat</keyword>
<dbReference type="InterPro" id="IPR002182">
    <property type="entry name" value="NB-ARC"/>
</dbReference>
<comment type="similarity">
    <text evidence="1">Belongs to the disease resistance NB-LRR family.</text>
</comment>
<dbReference type="InterPro" id="IPR038005">
    <property type="entry name" value="RX-like_CC"/>
</dbReference>
<dbReference type="CDD" id="cd14798">
    <property type="entry name" value="RX-CC_like"/>
    <property type="match status" value="1"/>
</dbReference>
<dbReference type="eggNOG" id="KOG4658">
    <property type="taxonomic scope" value="Eukaryota"/>
</dbReference>
<evidence type="ECO:0000259" key="8">
    <source>
        <dbReference type="Pfam" id="PF18052"/>
    </source>
</evidence>
<dbReference type="InterPro" id="IPR044974">
    <property type="entry name" value="Disease_R_plants"/>
</dbReference>
<evidence type="ECO:0000256" key="5">
    <source>
        <dbReference type="ARBA" id="ARBA00022821"/>
    </source>
</evidence>
<dbReference type="PANTHER" id="PTHR23155">
    <property type="entry name" value="DISEASE RESISTANCE PROTEIN RP"/>
    <property type="match status" value="1"/>
</dbReference>
<evidence type="ECO:0008006" key="13">
    <source>
        <dbReference type="Google" id="ProtNLM"/>
    </source>
</evidence>
<keyword evidence="5" id="KW-0611">Plant defense</keyword>
<evidence type="ECO:0000313" key="11">
    <source>
        <dbReference type="EMBL" id="KXG28972.1"/>
    </source>
</evidence>
<keyword evidence="12" id="KW-1185">Reference proteome</keyword>
<evidence type="ECO:0000256" key="4">
    <source>
        <dbReference type="ARBA" id="ARBA00022741"/>
    </source>
</evidence>
<proteinExistence type="inferred from homology"/>
<evidence type="ECO:0000256" key="2">
    <source>
        <dbReference type="ARBA" id="ARBA00022614"/>
    </source>
</evidence>
<dbReference type="SUPFAM" id="SSF52540">
    <property type="entry name" value="P-loop containing nucleoside triphosphate hydrolases"/>
    <property type="match status" value="1"/>
</dbReference>
<dbReference type="InterPro" id="IPR042197">
    <property type="entry name" value="Apaf_helical"/>
</dbReference>
<dbReference type="InterPro" id="IPR058922">
    <property type="entry name" value="WHD_DRP"/>
</dbReference>
<name>A0A1B6PTH1_SORBI</name>
<reference evidence="11 12" key="1">
    <citation type="journal article" date="2009" name="Nature">
        <title>The Sorghum bicolor genome and the diversification of grasses.</title>
        <authorList>
            <person name="Paterson A.H."/>
            <person name="Bowers J.E."/>
            <person name="Bruggmann R."/>
            <person name="Dubchak I."/>
            <person name="Grimwood J."/>
            <person name="Gundlach H."/>
            <person name="Haberer G."/>
            <person name="Hellsten U."/>
            <person name="Mitros T."/>
            <person name="Poliakov A."/>
            <person name="Schmutz J."/>
            <person name="Spannagl M."/>
            <person name="Tang H."/>
            <person name="Wang X."/>
            <person name="Wicker T."/>
            <person name="Bharti A.K."/>
            <person name="Chapman J."/>
            <person name="Feltus F.A."/>
            <person name="Gowik U."/>
            <person name="Grigoriev I.V."/>
            <person name="Lyons E."/>
            <person name="Maher C.A."/>
            <person name="Martis M."/>
            <person name="Narechania A."/>
            <person name="Otillar R.P."/>
            <person name="Penning B.W."/>
            <person name="Salamov A.A."/>
            <person name="Wang Y."/>
            <person name="Zhang L."/>
            <person name="Carpita N.C."/>
            <person name="Freeling M."/>
            <person name="Gingle A.R."/>
            <person name="Hash C.T."/>
            <person name="Keller B."/>
            <person name="Klein P."/>
            <person name="Kresovich S."/>
            <person name="McCann M.C."/>
            <person name="Ming R."/>
            <person name="Peterson D.G."/>
            <person name="Mehboob-ur-Rahman"/>
            <person name="Ware D."/>
            <person name="Westhoff P."/>
            <person name="Mayer K.F."/>
            <person name="Messing J."/>
            <person name="Rokhsar D.S."/>
        </authorList>
    </citation>
    <scope>NUCLEOTIDE SEQUENCE [LARGE SCALE GENOMIC DNA]</scope>
    <source>
        <strain evidence="12">cv. BTx623</strain>
    </source>
</reference>
<reference evidence="12" key="2">
    <citation type="journal article" date="2018" name="Plant J.">
        <title>The Sorghum bicolor reference genome: improved assembly, gene annotations, a transcriptome atlas, and signatures of genome organization.</title>
        <authorList>
            <person name="McCormick R.F."/>
            <person name="Truong S.K."/>
            <person name="Sreedasyam A."/>
            <person name="Jenkins J."/>
            <person name="Shu S."/>
            <person name="Sims D."/>
            <person name="Kennedy M."/>
            <person name="Amirebrahimi M."/>
            <person name="Weers B.D."/>
            <person name="McKinley B."/>
            <person name="Mattison A."/>
            <person name="Morishige D.T."/>
            <person name="Grimwood J."/>
            <person name="Schmutz J."/>
            <person name="Mullet J.E."/>
        </authorList>
    </citation>
    <scope>NUCLEOTIDE SEQUENCE [LARGE SCALE GENOMIC DNA]</scope>
    <source>
        <strain evidence="12">cv. BTx623</strain>
    </source>
</reference>
<feature type="domain" description="Disease resistance N-terminal" evidence="8">
    <location>
        <begin position="8"/>
        <end position="92"/>
    </location>
</feature>
<organism evidence="11 12">
    <name type="scientific">Sorghum bicolor</name>
    <name type="common">Sorghum</name>
    <name type="synonym">Sorghum vulgare</name>
    <dbReference type="NCBI Taxonomy" id="4558"/>
    <lineage>
        <taxon>Eukaryota</taxon>
        <taxon>Viridiplantae</taxon>
        <taxon>Streptophyta</taxon>
        <taxon>Embryophyta</taxon>
        <taxon>Tracheophyta</taxon>
        <taxon>Spermatophyta</taxon>
        <taxon>Magnoliopsida</taxon>
        <taxon>Liliopsida</taxon>
        <taxon>Poales</taxon>
        <taxon>Poaceae</taxon>
        <taxon>PACMAD clade</taxon>
        <taxon>Panicoideae</taxon>
        <taxon>Andropogonodae</taxon>
        <taxon>Andropogoneae</taxon>
        <taxon>Sorghinae</taxon>
        <taxon>Sorghum</taxon>
    </lineage>
</organism>
<keyword evidence="6" id="KW-0175">Coiled coil</keyword>
<dbReference type="GO" id="GO:0002758">
    <property type="term" value="P:innate immune response-activating signaling pathway"/>
    <property type="evidence" value="ECO:0007669"/>
    <property type="project" value="UniProtKB-ARBA"/>
</dbReference>
<dbReference type="InterPro" id="IPR027417">
    <property type="entry name" value="P-loop_NTPase"/>
</dbReference>
<dbReference type="InterPro" id="IPR041118">
    <property type="entry name" value="Rx_N"/>
</dbReference>
<dbReference type="GO" id="GO:0009626">
    <property type="term" value="P:plant-type hypersensitive response"/>
    <property type="evidence" value="ECO:0007669"/>
    <property type="project" value="UniProtKB-ARBA"/>
</dbReference>
<dbReference type="Gene3D" id="1.10.10.10">
    <property type="entry name" value="Winged helix-like DNA-binding domain superfamily/Winged helix DNA-binding domain"/>
    <property type="match status" value="1"/>
</dbReference>
<dbReference type="InterPro" id="IPR036388">
    <property type="entry name" value="WH-like_DNA-bd_sf"/>
</dbReference>
<keyword evidence="4" id="KW-0547">Nucleotide-binding</keyword>
<feature type="domain" description="Disease resistance R13L4/SHOC-2-like LRR" evidence="10">
    <location>
        <begin position="543"/>
        <end position="898"/>
    </location>
</feature>
<dbReference type="Gene3D" id="1.10.8.430">
    <property type="entry name" value="Helical domain of apoptotic protease-activating factors"/>
    <property type="match status" value="1"/>
</dbReference>
<dbReference type="ExpressionAtlas" id="A0A1B6PTH1">
    <property type="expression patterns" value="baseline and differential"/>
</dbReference>
<dbReference type="PRINTS" id="PR00364">
    <property type="entry name" value="DISEASERSIST"/>
</dbReference>
<dbReference type="Pfam" id="PF23598">
    <property type="entry name" value="LRR_14"/>
    <property type="match status" value="1"/>
</dbReference>
<dbReference type="OMA" id="LSIDVCM"/>
<dbReference type="Gene3D" id="1.20.5.4130">
    <property type="match status" value="1"/>
</dbReference>
<dbReference type="GO" id="GO:0042742">
    <property type="term" value="P:defense response to bacterium"/>
    <property type="evidence" value="ECO:0007669"/>
    <property type="project" value="UniProtKB-ARBA"/>
</dbReference>
<dbReference type="Pfam" id="PF00931">
    <property type="entry name" value="NB-ARC"/>
    <property type="match status" value="1"/>
</dbReference>
<evidence type="ECO:0000259" key="9">
    <source>
        <dbReference type="Pfam" id="PF23559"/>
    </source>
</evidence>
<dbReference type="FunFam" id="1.10.10.10:FF:000322">
    <property type="entry name" value="Probable disease resistance protein At1g63360"/>
    <property type="match status" value="1"/>
</dbReference>
<dbReference type="Proteomes" id="UP000000768">
    <property type="component" value="Chromosome 5"/>
</dbReference>
<dbReference type="GO" id="GO:0043531">
    <property type="term" value="F:ADP binding"/>
    <property type="evidence" value="ECO:0007669"/>
    <property type="project" value="InterPro"/>
</dbReference>
<evidence type="ECO:0000259" key="10">
    <source>
        <dbReference type="Pfam" id="PF23598"/>
    </source>
</evidence>
<accession>A0A1B6PTH1</accession>
<dbReference type="Gene3D" id="3.40.50.300">
    <property type="entry name" value="P-loop containing nucleotide triphosphate hydrolases"/>
    <property type="match status" value="1"/>
</dbReference>
<dbReference type="Pfam" id="PF18052">
    <property type="entry name" value="Rx_N"/>
    <property type="match status" value="1"/>
</dbReference>
<dbReference type="EMBL" id="CM000764">
    <property type="protein sequence ID" value="KXG28972.1"/>
    <property type="molecule type" value="Genomic_DNA"/>
</dbReference>
<evidence type="ECO:0000256" key="6">
    <source>
        <dbReference type="ARBA" id="ARBA00023054"/>
    </source>
</evidence>
<sequence length="909" mass="103315">MEVVTGALPSVITKLGELLAGEYNLQKGVKGEIKFLQSELESMKGALEKVSNTPLDRLDIQDKIWARDLRELSYDIEDNIDTFMVCGKSDESAKLHGIKKFVDRSVGLFKKAKIRHEIGTEIRDIKSRVVEVHERRLRYNVNNGVDKPTTTTVVDPRLFAQFKEAKELVGIDETRDELIKVLMDGNGVPFQQGKVVSIVGFGGLGKTTLAKVVYEKIRSLFHCCAFISVSQTPDLKKLFKELLYDLDKNINAETLDERRLINVLREFLIPKRYLVVIDDIWDVSVWEVIKCALPENDIGFAVITTTRNVDVADRDNSRKLLYRRVFGNENNNNVEDMGKCPIEELAEVSDRILKKCAGVPLAIITMASLLACKPRNKMDWYEVYHSIGTGLQNNLDVENMRKILSFSYYNMPSHLRTCLLYLSMFPEDYEVEKDRLIWMWIAEGFIHCEKQGKSQYELGENYFNELINRSMIQPIYGVSSNVYECRVHDMVLDLICSLSSEANFVTILNGMDQMSASSKIRRLSIQNGKEDDSMTLATRSLQQVRSIVVPLRDSSLIIPVLRSFQVLRVMDLQCCDLSQGYNLNKCLGNLFHLRYLGLHEEIGNLKFLQILDIQENQIACLPSNVVQLKHLMCLKIEGSTRVSNSIGSLTSLEVLSHIRVDDSNIHILEELGQLTELRVLEITLDEWNDKLVECLPKLQNIQDLYFWVPQHQKNIGGLDAWVAPRCLRRLRIQSVCWFSTLPEWMNPSHVPCLSILSIAVREVQQRDLDILGNLHALRQLNLVVGHDELGIFGGFVIGAGSFPCLRYCDFRGFVGPIVFQQGAMPRLRTLCSGFFVREAIEIGSSDGVVGLDFGLGILPSLQYIFFLLDSEGASEEEVKKLKAKLWHASKIHPNRPRLLIDGCSEDQDE</sequence>
<evidence type="ECO:0000256" key="3">
    <source>
        <dbReference type="ARBA" id="ARBA00022737"/>
    </source>
</evidence>
<dbReference type="SUPFAM" id="SSF52058">
    <property type="entry name" value="L domain-like"/>
    <property type="match status" value="1"/>
</dbReference>
<gene>
    <name evidence="11" type="ORF">SORBI_3005G192400</name>
</gene>
<dbReference type="InterPro" id="IPR055414">
    <property type="entry name" value="LRR_R13L4/SHOC2-like"/>
</dbReference>
<dbReference type="Gene3D" id="3.80.10.10">
    <property type="entry name" value="Ribonuclease Inhibitor"/>
    <property type="match status" value="1"/>
</dbReference>
<evidence type="ECO:0000313" key="12">
    <source>
        <dbReference type="Proteomes" id="UP000000768"/>
    </source>
</evidence>
<feature type="domain" description="NB-ARC" evidence="7">
    <location>
        <begin position="174"/>
        <end position="317"/>
    </location>
</feature>
<dbReference type="Gramene" id="KXG28972">
    <property type="protein sequence ID" value="KXG28972"/>
    <property type="gene ID" value="SORBI_3005G192400"/>
</dbReference>
<feature type="domain" description="Disease resistance protein winged helix" evidence="9">
    <location>
        <begin position="424"/>
        <end position="495"/>
    </location>
</feature>
<evidence type="ECO:0000259" key="7">
    <source>
        <dbReference type="Pfam" id="PF00931"/>
    </source>
</evidence>
<dbReference type="FunFam" id="3.40.50.300:FF:001091">
    <property type="entry name" value="Probable disease resistance protein At1g61300"/>
    <property type="match status" value="1"/>
</dbReference>
<dbReference type="InParanoid" id="A0A1B6PTH1"/>